<dbReference type="RefSeq" id="XP_062774296.1">
    <property type="nucleotide sequence ID" value="XM_062918245.1"/>
</dbReference>
<evidence type="ECO:0000313" key="4">
    <source>
        <dbReference type="EMBL" id="WQF77072.1"/>
    </source>
</evidence>
<reference evidence="5" key="1">
    <citation type="journal article" date="2023" name="bioRxiv">
        <title>Complete genome of the Medicago anthracnose fungus, Colletotrichum destructivum, reveals a mini-chromosome-like region within a core chromosome.</title>
        <authorList>
            <person name="Lapalu N."/>
            <person name="Simon A."/>
            <person name="Lu A."/>
            <person name="Plaumann P.-L."/>
            <person name="Amselem J."/>
            <person name="Pigne S."/>
            <person name="Auger A."/>
            <person name="Koch C."/>
            <person name="Dallery J.-F."/>
            <person name="O'Connell R.J."/>
        </authorList>
    </citation>
    <scope>NUCLEOTIDE SEQUENCE [LARGE SCALE GENOMIC DNA]</scope>
    <source>
        <strain evidence="5">CBS 520.97</strain>
    </source>
</reference>
<keyword evidence="1" id="KW-0677">Repeat</keyword>
<dbReference type="KEGG" id="cdet:87938589"/>
<dbReference type="AlphaFoldDB" id="A0AAX4I1U8"/>
<dbReference type="EMBL" id="CP137305">
    <property type="protein sequence ID" value="WQF77072.1"/>
    <property type="molecule type" value="Genomic_DNA"/>
</dbReference>
<dbReference type="PANTHER" id="PTHR35391">
    <property type="entry name" value="C2H2-TYPE DOMAIN-CONTAINING PROTEIN-RELATED"/>
    <property type="match status" value="1"/>
</dbReference>
<evidence type="ECO:0000256" key="1">
    <source>
        <dbReference type="ARBA" id="ARBA00022737"/>
    </source>
</evidence>
<feature type="domain" description="NACHT" evidence="3">
    <location>
        <begin position="697"/>
        <end position="762"/>
    </location>
</feature>
<evidence type="ECO:0000259" key="3">
    <source>
        <dbReference type="PROSITE" id="PS50837"/>
    </source>
</evidence>
<organism evidence="4 5">
    <name type="scientific">Colletotrichum destructivum</name>
    <dbReference type="NCBI Taxonomy" id="34406"/>
    <lineage>
        <taxon>Eukaryota</taxon>
        <taxon>Fungi</taxon>
        <taxon>Dikarya</taxon>
        <taxon>Ascomycota</taxon>
        <taxon>Pezizomycotina</taxon>
        <taxon>Sordariomycetes</taxon>
        <taxon>Hypocreomycetidae</taxon>
        <taxon>Glomerellales</taxon>
        <taxon>Glomerellaceae</taxon>
        <taxon>Colletotrichum</taxon>
        <taxon>Colletotrichum destructivum species complex</taxon>
    </lineage>
</organism>
<dbReference type="Proteomes" id="UP001322277">
    <property type="component" value="Chromosome 1"/>
</dbReference>
<sequence length="794" mass="89914">MASAKSEKREIYALALACEDLFLKCYATPHFLPSVAGETAEIQHERFRIWSSYLGVFASYKASLDKRLEYCDDIHNLVIQLLELMRKNLEFVTSRFAAHSMQNISISSALKDNQELQGTLSEALNAVEATITRLNKLGSAIRRQSATGIENRVQAFTEKHGDNDYTEFARQIVQFRYKTISPSLKEHLASSMAARRQRLRYLRRHQMKMESQAMKEEKEPGTLTDTNKTSSPALRLNEGIAGATPTSTPARQVWSKNVGLRTATIPAASETNATSFKPTQSVMARIRKASTGSIVSSSKESTTFMAEGLDDYPEPPKTHDGQARRPCPFCFQPLKASDLKTRHWKRHVNQDIKAFICLSAKCNEPPFETFDLWAKHMRDSHSNKWPQLVHKPVSWRCDVDHPKDMPAFEFDDENAFKEHLKAYHGNYSAAVQNSIFRISRVQRRRPPKTCLLCSYDVSALDSDQLNNSSPADMPPATKRPGDFEELDKLAKHIANHLWRLAFDSANNLDVESQDDVSLGSVLTSNGKQQSSPGSQQRLPSGLEILSQLSTDLSDNFPRHESSNSIPTFDKDWSKAEYDFLQSLDIELDDLSILPNWDDEQYTFKQRMQFGSQKGLDQQQPPAPSDVILEHFLACQNLANIVNFQQTADQCLAHLRVTDPRHDKKRIQDTKGGLLKDAYVWVLDNPDFCQWRNDQHQRLLWVKGDPGKGKTMLLCGIIDELEATRPQGPQGTLLSYFFCQATDERLNTATAVLRGLIFMLLDQDPSLVSHMKKKYDVAGKALFEDVNAWQAIYST</sequence>
<evidence type="ECO:0000313" key="5">
    <source>
        <dbReference type="Proteomes" id="UP001322277"/>
    </source>
</evidence>
<feature type="region of interest" description="Disordered" evidence="2">
    <location>
        <begin position="211"/>
        <end position="232"/>
    </location>
</feature>
<dbReference type="InterPro" id="IPR007111">
    <property type="entry name" value="NACHT_NTPase"/>
</dbReference>
<keyword evidence="5" id="KW-1185">Reference proteome</keyword>
<accession>A0AAX4I1U8</accession>
<name>A0AAX4I1U8_9PEZI</name>
<dbReference type="GeneID" id="87938589"/>
<evidence type="ECO:0000256" key="2">
    <source>
        <dbReference type="SAM" id="MobiDB-lite"/>
    </source>
</evidence>
<gene>
    <name evidence="4" type="ORF">CDEST_02086</name>
</gene>
<protein>
    <submittedName>
        <fullName evidence="4">NACHT nucleoside triphosphatase</fullName>
    </submittedName>
</protein>
<dbReference type="InterPro" id="IPR056884">
    <property type="entry name" value="NPHP3-like_N"/>
</dbReference>
<feature type="compositionally biased region" description="Polar residues" evidence="2">
    <location>
        <begin position="223"/>
        <end position="232"/>
    </location>
</feature>
<proteinExistence type="predicted"/>
<dbReference type="PROSITE" id="PS50837">
    <property type="entry name" value="NACHT"/>
    <property type="match status" value="1"/>
</dbReference>
<dbReference type="Pfam" id="PF24883">
    <property type="entry name" value="NPHP3_N"/>
    <property type="match status" value="1"/>
</dbReference>
<dbReference type="PANTHER" id="PTHR35391:SF5">
    <property type="entry name" value="DUF6590 DOMAIN-CONTAINING PROTEIN"/>
    <property type="match status" value="1"/>
</dbReference>